<dbReference type="InterPro" id="IPR043502">
    <property type="entry name" value="DNA/RNA_pol_sf"/>
</dbReference>
<dbReference type="AlphaFoldDB" id="A0A2M7DCY2"/>
<keyword evidence="1" id="KW-0808">Transferase</keyword>
<organism evidence="1 2">
    <name type="scientific">bacterium (Candidatus Gribaldobacteria) CG02_land_8_20_14_3_00_41_15</name>
    <dbReference type="NCBI Taxonomy" id="2014270"/>
    <lineage>
        <taxon>Bacteria</taxon>
        <taxon>Candidatus Gribaldobacteria</taxon>
    </lineage>
</organism>
<gene>
    <name evidence="1" type="ORF">COS21_04105</name>
</gene>
<sequence>MIMFNTICSFQNLHTAYLKARKCKRYRTEILKFSYNLEDNLLKLQDELVNENYQHGEYREFIVCDAKKRIIKAAPFRDRVVHHALCNIIAPIFEKGFIYDSYACRKEKGTHKAIKRLEKFWQAAENSVGGGA</sequence>
<keyword evidence="1" id="KW-0695">RNA-directed DNA polymerase</keyword>
<protein>
    <submittedName>
        <fullName evidence="1">Reverse transcriptase</fullName>
    </submittedName>
</protein>
<accession>A0A2M7DCY2</accession>
<comment type="caution">
    <text evidence="1">The sequence shown here is derived from an EMBL/GenBank/DDBJ whole genome shotgun (WGS) entry which is preliminary data.</text>
</comment>
<reference evidence="2" key="1">
    <citation type="submission" date="2017-09" db="EMBL/GenBank/DDBJ databases">
        <title>Depth-based differentiation of microbial function through sediment-hosted aquifers and enrichment of novel symbionts in the deep terrestrial subsurface.</title>
        <authorList>
            <person name="Probst A.J."/>
            <person name="Ladd B."/>
            <person name="Jarett J.K."/>
            <person name="Geller-Mcgrath D.E."/>
            <person name="Sieber C.M.K."/>
            <person name="Emerson J.B."/>
            <person name="Anantharaman K."/>
            <person name="Thomas B.C."/>
            <person name="Malmstrom R."/>
            <person name="Stieglmeier M."/>
            <person name="Klingl A."/>
            <person name="Woyke T."/>
            <person name="Ryan C.M."/>
            <person name="Banfield J.F."/>
        </authorList>
    </citation>
    <scope>NUCLEOTIDE SEQUENCE [LARGE SCALE GENOMIC DNA]</scope>
</reference>
<dbReference type="GO" id="GO:0003964">
    <property type="term" value="F:RNA-directed DNA polymerase activity"/>
    <property type="evidence" value="ECO:0007669"/>
    <property type="project" value="UniProtKB-KW"/>
</dbReference>
<name>A0A2M7DCY2_9BACT</name>
<proteinExistence type="predicted"/>
<dbReference type="SUPFAM" id="SSF56672">
    <property type="entry name" value="DNA/RNA polymerases"/>
    <property type="match status" value="1"/>
</dbReference>
<evidence type="ECO:0000313" key="2">
    <source>
        <dbReference type="Proteomes" id="UP000229030"/>
    </source>
</evidence>
<dbReference type="Proteomes" id="UP000229030">
    <property type="component" value="Unassembled WGS sequence"/>
</dbReference>
<keyword evidence="1" id="KW-0548">Nucleotidyltransferase</keyword>
<evidence type="ECO:0000313" key="1">
    <source>
        <dbReference type="EMBL" id="PIV46675.1"/>
    </source>
</evidence>
<dbReference type="EMBL" id="PETV01000108">
    <property type="protein sequence ID" value="PIV46675.1"/>
    <property type="molecule type" value="Genomic_DNA"/>
</dbReference>